<feature type="non-terminal residue" evidence="2">
    <location>
        <position position="1"/>
    </location>
</feature>
<comment type="caution">
    <text evidence="2">The sequence shown here is derived from an EMBL/GenBank/DDBJ whole genome shotgun (WGS) entry which is preliminary data.</text>
</comment>
<reference evidence="2 3" key="1">
    <citation type="submission" date="2019-01" db="EMBL/GenBank/DDBJ databases">
        <title>Draft genome sequence of Psathyrella aberdarensis IHI B618.</title>
        <authorList>
            <person name="Buettner E."/>
            <person name="Kellner H."/>
        </authorList>
    </citation>
    <scope>NUCLEOTIDE SEQUENCE [LARGE SCALE GENOMIC DNA]</scope>
    <source>
        <strain evidence="2 3">IHI B618</strain>
    </source>
</reference>
<evidence type="ECO:0000313" key="3">
    <source>
        <dbReference type="Proteomes" id="UP000290288"/>
    </source>
</evidence>
<proteinExistence type="predicted"/>
<accession>A0A4Q2D628</accession>
<name>A0A4Q2D628_9AGAR</name>
<evidence type="ECO:0000256" key="1">
    <source>
        <dbReference type="SAM" id="MobiDB-lite"/>
    </source>
</evidence>
<dbReference type="Proteomes" id="UP000290288">
    <property type="component" value="Unassembled WGS sequence"/>
</dbReference>
<dbReference type="STRING" id="2316362.A0A4Q2D628"/>
<evidence type="ECO:0000313" key="2">
    <source>
        <dbReference type="EMBL" id="RXW14897.1"/>
    </source>
</evidence>
<feature type="region of interest" description="Disordered" evidence="1">
    <location>
        <begin position="1"/>
        <end position="22"/>
    </location>
</feature>
<gene>
    <name evidence="2" type="ORF">EST38_g10951</name>
</gene>
<organism evidence="2 3">
    <name type="scientific">Candolleomyces aberdarensis</name>
    <dbReference type="NCBI Taxonomy" id="2316362"/>
    <lineage>
        <taxon>Eukaryota</taxon>
        <taxon>Fungi</taxon>
        <taxon>Dikarya</taxon>
        <taxon>Basidiomycota</taxon>
        <taxon>Agaricomycotina</taxon>
        <taxon>Agaricomycetes</taxon>
        <taxon>Agaricomycetidae</taxon>
        <taxon>Agaricales</taxon>
        <taxon>Agaricineae</taxon>
        <taxon>Psathyrellaceae</taxon>
        <taxon>Candolleomyces</taxon>
    </lineage>
</organism>
<sequence length="240" mass="26531">PPVAQPEAAEANSDQDSDEKAADARLDTIELTARWERQLDRITDEAGAEEDEEAGVMKLDGWFIRCGILTNNMKPTSIGQATITRCMNGSCILEWLATHVGNFDETNIMVGTHADWLIAKAVLKNVYSLTTQEDRELGWDAAWKDCSVASEGGRGSTGIGRRMLTAKHEEARPSIYNIPSKGQVADGVHPESALRILDYFEAHQHPTAPAAGTTWQYFQGMVCFEYDETVKRDNREADGI</sequence>
<keyword evidence="3" id="KW-1185">Reference proteome</keyword>
<dbReference type="EMBL" id="SDEE01000628">
    <property type="protein sequence ID" value="RXW14897.1"/>
    <property type="molecule type" value="Genomic_DNA"/>
</dbReference>
<dbReference type="AlphaFoldDB" id="A0A4Q2D628"/>
<dbReference type="OrthoDB" id="449263at2759"/>
<protein>
    <submittedName>
        <fullName evidence="2">Uncharacterized protein</fullName>
    </submittedName>
</protein>